<name>A0A6P4HSZ3_DROKI</name>
<organism evidence="2 3">
    <name type="scientific">Drosophila kikkawai</name>
    <name type="common">Fruit fly</name>
    <dbReference type="NCBI Taxonomy" id="30033"/>
    <lineage>
        <taxon>Eukaryota</taxon>
        <taxon>Metazoa</taxon>
        <taxon>Ecdysozoa</taxon>
        <taxon>Arthropoda</taxon>
        <taxon>Hexapoda</taxon>
        <taxon>Insecta</taxon>
        <taxon>Pterygota</taxon>
        <taxon>Neoptera</taxon>
        <taxon>Endopterygota</taxon>
        <taxon>Diptera</taxon>
        <taxon>Brachycera</taxon>
        <taxon>Muscomorpha</taxon>
        <taxon>Ephydroidea</taxon>
        <taxon>Drosophilidae</taxon>
        <taxon>Drosophila</taxon>
        <taxon>Sophophora</taxon>
    </lineage>
</organism>
<reference evidence="2" key="1">
    <citation type="submission" date="2025-05" db="UniProtKB">
        <authorList>
            <consortium name="RefSeq"/>
        </authorList>
    </citation>
    <scope>NUCLEOTIDE SEQUENCE [LARGE SCALE GENOMIC DNA]</scope>
    <source>
        <strain evidence="2">14028-0561.14</strain>
    </source>
</reference>
<keyword evidence="1" id="KW-1133">Transmembrane helix</keyword>
<feature type="transmembrane region" description="Helical" evidence="1">
    <location>
        <begin position="54"/>
        <end position="73"/>
    </location>
</feature>
<keyword evidence="2" id="KW-1185">Reference proteome</keyword>
<evidence type="ECO:0000256" key="1">
    <source>
        <dbReference type="SAM" id="Phobius"/>
    </source>
</evidence>
<keyword evidence="1" id="KW-0812">Transmembrane</keyword>
<evidence type="ECO:0000313" key="3">
    <source>
        <dbReference type="RefSeq" id="XP_017019167.1"/>
    </source>
</evidence>
<sequence>MSDQPHNGVGRLRLKVWLWISVAALVVIVLAIVLLILPSLIITKSLVPNVVATYIFFVLGLVALCVYACVTWLRRQFPYDWVICGVIAVLLAFGTVSVLHEREPPQVLLLSVEILIMLVLLLLFGSYQLPNWPTIAQLLIGWYLFAVLASFIVVMVFQYMTDTLCAIKVAMHFALWEVAFPVVVFQAQVISGFWDNVPPLLDKPLCSVMLVLDFLACYAFLACVDDIATFIGYFGKASSQKFFMRLME</sequence>
<feature type="transmembrane region" description="Helical" evidence="1">
    <location>
        <begin position="79"/>
        <end position="100"/>
    </location>
</feature>
<dbReference type="OrthoDB" id="7870794at2759"/>
<protein>
    <submittedName>
        <fullName evidence="3">Uncharacterized protein</fullName>
    </submittedName>
</protein>
<dbReference type="RefSeq" id="XP_017019167.1">
    <property type="nucleotide sequence ID" value="XM_017163678.3"/>
</dbReference>
<dbReference type="Proteomes" id="UP001652661">
    <property type="component" value="Chromosome 2L"/>
</dbReference>
<gene>
    <name evidence="3" type="primary">LOC108072506</name>
</gene>
<evidence type="ECO:0000313" key="2">
    <source>
        <dbReference type="Proteomes" id="UP001652661"/>
    </source>
</evidence>
<accession>A0A6P4HSZ3</accession>
<dbReference type="GeneID" id="108072506"/>
<reference evidence="3" key="2">
    <citation type="submission" date="2025-08" db="UniProtKB">
        <authorList>
            <consortium name="RefSeq"/>
        </authorList>
    </citation>
    <scope>IDENTIFICATION</scope>
    <source>
        <strain evidence="3">14028-0561.14</strain>
        <tissue evidence="3">Whole fly</tissue>
    </source>
</reference>
<dbReference type="AlphaFoldDB" id="A0A6P4HSZ3"/>
<feature type="transmembrane region" description="Helical" evidence="1">
    <location>
        <begin position="16"/>
        <end position="42"/>
    </location>
</feature>
<feature type="transmembrane region" description="Helical" evidence="1">
    <location>
        <begin position="135"/>
        <end position="157"/>
    </location>
</feature>
<feature type="transmembrane region" description="Helical" evidence="1">
    <location>
        <begin position="210"/>
        <end position="235"/>
    </location>
</feature>
<feature type="transmembrane region" description="Helical" evidence="1">
    <location>
        <begin position="169"/>
        <end position="190"/>
    </location>
</feature>
<feature type="transmembrane region" description="Helical" evidence="1">
    <location>
        <begin position="107"/>
        <end position="129"/>
    </location>
</feature>
<proteinExistence type="predicted"/>
<keyword evidence="1" id="KW-0472">Membrane</keyword>